<keyword evidence="4" id="KW-0472">Membrane</keyword>
<evidence type="ECO:0000256" key="3">
    <source>
        <dbReference type="SAM" id="MobiDB-lite"/>
    </source>
</evidence>
<dbReference type="Gene3D" id="3.40.1090.10">
    <property type="entry name" value="Cytosolic phospholipase A2 catalytic domain"/>
    <property type="match status" value="1"/>
</dbReference>
<dbReference type="GO" id="GO:0016020">
    <property type="term" value="C:membrane"/>
    <property type="evidence" value="ECO:0007669"/>
    <property type="project" value="TreeGrafter"/>
</dbReference>
<feature type="active site" description="Nucleophile" evidence="2">
    <location>
        <position position="48"/>
    </location>
</feature>
<dbReference type="GO" id="GO:0019433">
    <property type="term" value="P:triglyceride catabolic process"/>
    <property type="evidence" value="ECO:0007669"/>
    <property type="project" value="TreeGrafter"/>
</dbReference>
<dbReference type="InterPro" id="IPR033562">
    <property type="entry name" value="PLPL"/>
</dbReference>
<feature type="short sequence motif" description="GXSXG" evidence="2">
    <location>
        <begin position="46"/>
        <end position="50"/>
    </location>
</feature>
<feature type="region of interest" description="Disordered" evidence="3">
    <location>
        <begin position="459"/>
        <end position="482"/>
    </location>
</feature>
<feature type="domain" description="PNPLA" evidence="5">
    <location>
        <begin position="13"/>
        <end position="180"/>
    </location>
</feature>
<evidence type="ECO:0000256" key="2">
    <source>
        <dbReference type="PROSITE-ProRule" id="PRU01161"/>
    </source>
</evidence>
<evidence type="ECO:0000256" key="1">
    <source>
        <dbReference type="ARBA" id="ARBA00023098"/>
    </source>
</evidence>
<feature type="transmembrane region" description="Helical" evidence="4">
    <location>
        <begin position="40"/>
        <end position="63"/>
    </location>
</feature>
<dbReference type="GO" id="GO:0055088">
    <property type="term" value="P:lipid homeostasis"/>
    <property type="evidence" value="ECO:0007669"/>
    <property type="project" value="TreeGrafter"/>
</dbReference>
<keyword evidence="2" id="KW-0442">Lipid degradation</keyword>
<evidence type="ECO:0000313" key="6">
    <source>
        <dbReference type="EMBL" id="ADY41680.1"/>
    </source>
</evidence>
<evidence type="ECO:0000256" key="4">
    <source>
        <dbReference type="SAM" id="Phobius"/>
    </source>
</evidence>
<dbReference type="AlphaFoldDB" id="F1KUX6"/>
<dbReference type="GO" id="GO:0004806">
    <property type="term" value="F:triacylglycerol lipase activity"/>
    <property type="evidence" value="ECO:0007669"/>
    <property type="project" value="TreeGrafter"/>
</dbReference>
<feature type="compositionally biased region" description="Acidic residues" evidence="3">
    <location>
        <begin position="467"/>
        <end position="482"/>
    </location>
</feature>
<keyword evidence="4" id="KW-0812">Transmembrane</keyword>
<dbReference type="GO" id="GO:0005737">
    <property type="term" value="C:cytoplasm"/>
    <property type="evidence" value="ECO:0007669"/>
    <property type="project" value="TreeGrafter"/>
</dbReference>
<proteinExistence type="evidence at transcript level"/>
<dbReference type="PANTHER" id="PTHR12406:SF41">
    <property type="entry name" value="BRUMMER, ISOFORM B-RELATED"/>
    <property type="match status" value="1"/>
</dbReference>
<protein>
    <recommendedName>
        <fullName evidence="5">PNPLA domain-containing protein</fullName>
    </recommendedName>
</protein>
<dbReference type="InterPro" id="IPR002641">
    <property type="entry name" value="PNPLA_dom"/>
</dbReference>
<dbReference type="PANTHER" id="PTHR12406">
    <property type="entry name" value="CALCIUM-INDEPENDENT PHOSPHOLIPASE A2 IPLA2 -RELATED"/>
    <property type="match status" value="1"/>
</dbReference>
<keyword evidence="1 2" id="KW-0443">Lipid metabolism</keyword>
<dbReference type="CDD" id="cd07204">
    <property type="entry name" value="Pat_PNPLA_like"/>
    <property type="match status" value="1"/>
</dbReference>
<sequence>MMSKEREPCYRSLSFSGCGFLCVYHAGVSAAIKEYAPQLLSGAVSGASAGSIIAACLVCNICISRTTSIILNVVNQARSYTFGALNRDFDLMGIVRADLEMELPENAHILCSGRLRISLTRLSDMENVVVSHFNSKAELIQAIICSCFIPVYGGLRYPKFRGETYIDGGATDNQPVTDEYTITVSPFSGANDICPSDAESASMLDWMFSGTSIRFTANNLYRLMVSLFPPSAEVCSRMCKQGFVDALKFLINNGLTPCAHCLTVQANLLSMPSVQPAAYGRTRWKRSYSFNSNDNRTRNTSGCETCNGMSKPLLDSRTSLLFPKIMQKPFEEFVEVDGTILAYLQSYGFRCLTKFFAYPITIYIQLLKFCASLVSYITSHASNWFTRRLQNVVSFVLYEIDSQQQFLPFILAQLLEVSQSEYSSKNQLMDYYKKAVNRSQSSGENSSLHECEPAIAESHKEDRLETLTEETEEASSMEEIGEDHDSISRVVDYMKHHDAVLAFYYTDDKKQMCMCEIFDMDHEDKRHECHSLLDHHS</sequence>
<dbReference type="EMBL" id="JI166303">
    <property type="protein sequence ID" value="ADY41680.1"/>
    <property type="molecule type" value="mRNA"/>
</dbReference>
<accession>F1KUX6</accession>
<name>F1KUX6_ASCSU</name>
<dbReference type="SUPFAM" id="SSF52151">
    <property type="entry name" value="FabD/lysophospholipase-like"/>
    <property type="match status" value="1"/>
</dbReference>
<feature type="active site" description="Proton acceptor" evidence="2">
    <location>
        <position position="167"/>
    </location>
</feature>
<keyword evidence="2" id="KW-0378">Hydrolase</keyword>
<organism evidence="6">
    <name type="scientific">Ascaris suum</name>
    <name type="common">Pig roundworm</name>
    <name type="synonym">Ascaris lumbricoides</name>
    <dbReference type="NCBI Taxonomy" id="6253"/>
    <lineage>
        <taxon>Eukaryota</taxon>
        <taxon>Metazoa</taxon>
        <taxon>Ecdysozoa</taxon>
        <taxon>Nematoda</taxon>
        <taxon>Chromadorea</taxon>
        <taxon>Rhabditida</taxon>
        <taxon>Spirurina</taxon>
        <taxon>Ascaridomorpha</taxon>
        <taxon>Ascaridoidea</taxon>
        <taxon>Ascarididae</taxon>
        <taxon>Ascaris</taxon>
    </lineage>
</organism>
<dbReference type="PROSITE" id="PS51635">
    <property type="entry name" value="PNPLA"/>
    <property type="match status" value="1"/>
</dbReference>
<dbReference type="GO" id="GO:0005811">
    <property type="term" value="C:lipid droplet"/>
    <property type="evidence" value="ECO:0007669"/>
    <property type="project" value="TreeGrafter"/>
</dbReference>
<evidence type="ECO:0000259" key="5">
    <source>
        <dbReference type="PROSITE" id="PS51635"/>
    </source>
</evidence>
<reference evidence="6" key="1">
    <citation type="journal article" date="2011" name="Genome Res.">
        <title>Deep small RNA sequencing from the nematode Ascaris reveals conservation, functional diversification, and novel developmental profiles.</title>
        <authorList>
            <person name="Wang J."/>
            <person name="Czech B."/>
            <person name="Crunk A."/>
            <person name="Wallace A."/>
            <person name="Mitreva M."/>
            <person name="Hannon G.J."/>
            <person name="Davis R.E."/>
        </authorList>
    </citation>
    <scope>NUCLEOTIDE SEQUENCE</scope>
</reference>
<dbReference type="Pfam" id="PF01734">
    <property type="entry name" value="Patatin"/>
    <property type="match status" value="1"/>
</dbReference>
<keyword evidence="4" id="KW-1133">Transmembrane helix</keyword>
<dbReference type="InterPro" id="IPR016035">
    <property type="entry name" value="Acyl_Trfase/lysoPLipase"/>
</dbReference>
<comment type="caution">
    <text evidence="2">Lacks conserved residue(s) required for the propagation of feature annotation.</text>
</comment>
<feature type="short sequence motif" description="DGA/G" evidence="2">
    <location>
        <begin position="167"/>
        <end position="169"/>
    </location>
</feature>